<organism evidence="1 2">
    <name type="scientific">Parathielavia hyrcaniae</name>
    <dbReference type="NCBI Taxonomy" id="113614"/>
    <lineage>
        <taxon>Eukaryota</taxon>
        <taxon>Fungi</taxon>
        <taxon>Dikarya</taxon>
        <taxon>Ascomycota</taxon>
        <taxon>Pezizomycotina</taxon>
        <taxon>Sordariomycetes</taxon>
        <taxon>Sordariomycetidae</taxon>
        <taxon>Sordariales</taxon>
        <taxon>Chaetomiaceae</taxon>
        <taxon>Parathielavia</taxon>
    </lineage>
</organism>
<proteinExistence type="predicted"/>
<dbReference type="Proteomes" id="UP001305647">
    <property type="component" value="Unassembled WGS sequence"/>
</dbReference>
<reference evidence="1" key="2">
    <citation type="submission" date="2023-05" db="EMBL/GenBank/DDBJ databases">
        <authorList>
            <consortium name="Lawrence Berkeley National Laboratory"/>
            <person name="Steindorff A."/>
            <person name="Hensen N."/>
            <person name="Bonometti L."/>
            <person name="Westerberg I."/>
            <person name="Brannstrom I.O."/>
            <person name="Guillou S."/>
            <person name="Cros-Aarteil S."/>
            <person name="Calhoun S."/>
            <person name="Haridas S."/>
            <person name="Kuo A."/>
            <person name="Mondo S."/>
            <person name="Pangilinan J."/>
            <person name="Riley R."/>
            <person name="Labutti K."/>
            <person name="Andreopoulos B."/>
            <person name="Lipzen A."/>
            <person name="Chen C."/>
            <person name="Yanf M."/>
            <person name="Daum C."/>
            <person name="Ng V."/>
            <person name="Clum A."/>
            <person name="Ohm R."/>
            <person name="Martin F."/>
            <person name="Silar P."/>
            <person name="Natvig D."/>
            <person name="Lalanne C."/>
            <person name="Gautier V."/>
            <person name="Ament-Velasquez S.L."/>
            <person name="Kruys A."/>
            <person name="Hutchinson M.I."/>
            <person name="Powell A.J."/>
            <person name="Barry K."/>
            <person name="Miller A.N."/>
            <person name="Grigoriev I.V."/>
            <person name="Debuchy R."/>
            <person name="Gladieux P."/>
            <person name="Thoren M.H."/>
            <person name="Johannesson H."/>
        </authorList>
    </citation>
    <scope>NUCLEOTIDE SEQUENCE</scope>
    <source>
        <strain evidence="1">CBS 757.83</strain>
    </source>
</reference>
<dbReference type="EMBL" id="MU863634">
    <property type="protein sequence ID" value="KAK4101582.1"/>
    <property type="molecule type" value="Genomic_DNA"/>
</dbReference>
<reference evidence="1" key="1">
    <citation type="journal article" date="2023" name="Mol. Phylogenet. Evol.">
        <title>Genome-scale phylogeny and comparative genomics of the fungal order Sordariales.</title>
        <authorList>
            <person name="Hensen N."/>
            <person name="Bonometti L."/>
            <person name="Westerberg I."/>
            <person name="Brannstrom I.O."/>
            <person name="Guillou S."/>
            <person name="Cros-Aarteil S."/>
            <person name="Calhoun S."/>
            <person name="Haridas S."/>
            <person name="Kuo A."/>
            <person name="Mondo S."/>
            <person name="Pangilinan J."/>
            <person name="Riley R."/>
            <person name="LaButti K."/>
            <person name="Andreopoulos B."/>
            <person name="Lipzen A."/>
            <person name="Chen C."/>
            <person name="Yan M."/>
            <person name="Daum C."/>
            <person name="Ng V."/>
            <person name="Clum A."/>
            <person name="Steindorff A."/>
            <person name="Ohm R.A."/>
            <person name="Martin F."/>
            <person name="Silar P."/>
            <person name="Natvig D.O."/>
            <person name="Lalanne C."/>
            <person name="Gautier V."/>
            <person name="Ament-Velasquez S.L."/>
            <person name="Kruys A."/>
            <person name="Hutchinson M.I."/>
            <person name="Powell A.J."/>
            <person name="Barry K."/>
            <person name="Miller A.N."/>
            <person name="Grigoriev I.V."/>
            <person name="Debuchy R."/>
            <person name="Gladieux P."/>
            <person name="Hiltunen Thoren M."/>
            <person name="Johannesson H."/>
        </authorList>
    </citation>
    <scope>NUCLEOTIDE SEQUENCE</scope>
    <source>
        <strain evidence="1">CBS 757.83</strain>
    </source>
</reference>
<accession>A0AAN6Q0Y4</accession>
<gene>
    <name evidence="1" type="ORF">N658DRAFT_496010</name>
</gene>
<sequence>MLSLKVCTIHAEGASLGSNPTGVTGSSVPHFHPGLLPFENNTTPHIMTGSPINGVDSRLRPSNPFAHSGMPLTTGSRAILFPTFCRITHHVEKPGRSCTRNQWLASHSLQSTKRELAEVPGTCRENRSPAASMEERPTTGVCPVTVDQWILGLLNDTCLCRKK</sequence>
<protein>
    <submittedName>
        <fullName evidence="1">Uncharacterized protein</fullName>
    </submittedName>
</protein>
<name>A0AAN6Q0Y4_9PEZI</name>
<dbReference type="AlphaFoldDB" id="A0AAN6Q0Y4"/>
<evidence type="ECO:0000313" key="2">
    <source>
        <dbReference type="Proteomes" id="UP001305647"/>
    </source>
</evidence>
<comment type="caution">
    <text evidence="1">The sequence shown here is derived from an EMBL/GenBank/DDBJ whole genome shotgun (WGS) entry which is preliminary data.</text>
</comment>
<evidence type="ECO:0000313" key="1">
    <source>
        <dbReference type="EMBL" id="KAK4101582.1"/>
    </source>
</evidence>
<keyword evidence="2" id="KW-1185">Reference proteome</keyword>